<reference evidence="1 2" key="1">
    <citation type="submission" date="2023-07" db="EMBL/GenBank/DDBJ databases">
        <title>Genomic Encyclopedia of Type Strains, Phase IV (KMG-IV): sequencing the most valuable type-strain genomes for metagenomic binning, comparative biology and taxonomic classification.</title>
        <authorList>
            <person name="Goeker M."/>
        </authorList>
    </citation>
    <scope>NUCLEOTIDE SEQUENCE [LARGE SCALE GENOMIC DNA]</scope>
    <source>
        <strain evidence="1 2">B1-1</strain>
    </source>
</reference>
<protein>
    <submittedName>
        <fullName evidence="1">Uncharacterized protein YcaQ</fullName>
    </submittedName>
</protein>
<organism evidence="1 2">
    <name type="scientific">Kaistia geumhonensis</name>
    <dbReference type="NCBI Taxonomy" id="410839"/>
    <lineage>
        <taxon>Bacteria</taxon>
        <taxon>Pseudomonadati</taxon>
        <taxon>Pseudomonadota</taxon>
        <taxon>Alphaproteobacteria</taxon>
        <taxon>Hyphomicrobiales</taxon>
        <taxon>Kaistiaceae</taxon>
        <taxon>Kaistia</taxon>
    </lineage>
</organism>
<evidence type="ECO:0000313" key="1">
    <source>
        <dbReference type="EMBL" id="MDQ0515338.1"/>
    </source>
</evidence>
<dbReference type="PANTHER" id="PTHR30528">
    <property type="entry name" value="CYTOPLASMIC PROTEIN"/>
    <property type="match status" value="1"/>
</dbReference>
<evidence type="ECO:0000313" key="2">
    <source>
        <dbReference type="Proteomes" id="UP001223743"/>
    </source>
</evidence>
<proteinExistence type="predicted"/>
<name>A0ABU0M3B3_9HYPH</name>
<dbReference type="InterPro" id="IPR009351">
    <property type="entry name" value="AlkZ-like"/>
</dbReference>
<dbReference type="PANTHER" id="PTHR30528:SF0">
    <property type="entry name" value="CYTOPLASMIC PROTEIN"/>
    <property type="match status" value="1"/>
</dbReference>
<sequence length="411" mass="45629">MTELPAHAGVDLSAAEARNLFLGAQGFSARRSATPSAWPKAEAAARRMGLLQIDSVNVLVRSHYLPLFSRIGAYSRAALDARAFEAGRRRSFFEYWAHEASLLPLELQPLMRWRMRRALEGVGIYGGVHRFAVENAGYVEAVLEELDRRGPLAASELEDPGERSGPWWGWHKGKTALEYLFWTGQVTSASRRGFERVYDRPERVLPADILALPDPGEAEAIRRLLAQSARALGVATEIDLRDYFRLPVAETKAALADLVEDGTLLPATVEGWRQPAFLDAAAGAAKPVNATALLSPFDPLVWHRPRTERIFDFHYRLEFYTPGPKRVFGYFVMPFLYRGRLVGRVDLKADRPASVLRVPGVFLEQRVRKAEPVLAALADELRHLAAWLDLDGIAVTGADPVASLLAARLSD</sequence>
<comment type="caution">
    <text evidence="1">The sequence shown here is derived from an EMBL/GenBank/DDBJ whole genome shotgun (WGS) entry which is preliminary data.</text>
</comment>
<keyword evidence="2" id="KW-1185">Reference proteome</keyword>
<dbReference type="RefSeq" id="WP_266281116.1">
    <property type="nucleotide sequence ID" value="NZ_JAPKNF010000001.1"/>
</dbReference>
<dbReference type="Pfam" id="PF06224">
    <property type="entry name" value="AlkZ-like"/>
    <property type="match status" value="1"/>
</dbReference>
<accession>A0ABU0M3B3</accession>
<dbReference type="Proteomes" id="UP001223743">
    <property type="component" value="Unassembled WGS sequence"/>
</dbReference>
<gene>
    <name evidence="1" type="ORF">QO015_000951</name>
</gene>
<dbReference type="EMBL" id="JAUSWJ010000001">
    <property type="protein sequence ID" value="MDQ0515338.1"/>
    <property type="molecule type" value="Genomic_DNA"/>
</dbReference>